<evidence type="ECO:0000313" key="3">
    <source>
        <dbReference type="Proteomes" id="UP000299102"/>
    </source>
</evidence>
<feature type="region of interest" description="Disordered" evidence="1">
    <location>
        <begin position="366"/>
        <end position="385"/>
    </location>
</feature>
<evidence type="ECO:0000313" key="2">
    <source>
        <dbReference type="EMBL" id="GBP93237.1"/>
    </source>
</evidence>
<feature type="region of interest" description="Disordered" evidence="1">
    <location>
        <begin position="289"/>
        <end position="313"/>
    </location>
</feature>
<keyword evidence="3" id="KW-1185">Reference proteome</keyword>
<protein>
    <submittedName>
        <fullName evidence="2">Uncharacterized protein</fullName>
    </submittedName>
</protein>
<gene>
    <name evidence="2" type="ORF">EVAR_68244_1</name>
</gene>
<feature type="compositionally biased region" description="Polar residues" evidence="1">
    <location>
        <begin position="437"/>
        <end position="454"/>
    </location>
</feature>
<dbReference type="AlphaFoldDB" id="A0A4C2A2U4"/>
<dbReference type="OrthoDB" id="5877983at2759"/>
<accession>A0A4C2A2U4</accession>
<sequence>MVEEKGWMRKKAIWTKLTDTDLQDFPRLTWDELRQLTIGIYQLKQSQSYTQEHLNEEGMYSIYIHREDDSVLRVQLRSRHTSSKNYNIWIKTERSNISHTNIQWYCQCKSTNGVCEDGAAPAPPVRGSSMRCTDLDARFADFFRPVANFPLPDHFRGIPKGYSSTTVTGVKAQAPLPPLSVALDGWSAPAGPGPDAHPAHALLSAAHALLRPASAIAVIAPNPASPAPMLSTDALPIDEVTLPEADVTDLHDVVDAINRLCDTMTFSTYEGESETIDAWHECVEPVPAAPRVPPVPPPRSPRPTALAPREEPRAPNLECEIGRSNESGISTLNLEPFFVLPGSTGSTDAYIDFTVCTSIESSRSCEGVSEREAYTPPSQPERPPSELYYTASSEVSLVSDVTESPASLAATAIASGRSECIVAGHVAAMRERFESMTRTNTPCPGTERTASPVTDGTPALIASTDQLF</sequence>
<name>A0A4C2A2U4_EUMVA</name>
<comment type="caution">
    <text evidence="2">The sequence shown here is derived from an EMBL/GenBank/DDBJ whole genome shotgun (WGS) entry which is preliminary data.</text>
</comment>
<reference evidence="2 3" key="1">
    <citation type="journal article" date="2019" name="Commun. Biol.">
        <title>The bagworm genome reveals a unique fibroin gene that provides high tensile strength.</title>
        <authorList>
            <person name="Kono N."/>
            <person name="Nakamura H."/>
            <person name="Ohtoshi R."/>
            <person name="Tomita M."/>
            <person name="Numata K."/>
            <person name="Arakawa K."/>
        </authorList>
    </citation>
    <scope>NUCLEOTIDE SEQUENCE [LARGE SCALE GENOMIC DNA]</scope>
</reference>
<organism evidence="2 3">
    <name type="scientific">Eumeta variegata</name>
    <name type="common">Bagworm moth</name>
    <name type="synonym">Eumeta japonica</name>
    <dbReference type="NCBI Taxonomy" id="151549"/>
    <lineage>
        <taxon>Eukaryota</taxon>
        <taxon>Metazoa</taxon>
        <taxon>Ecdysozoa</taxon>
        <taxon>Arthropoda</taxon>
        <taxon>Hexapoda</taxon>
        <taxon>Insecta</taxon>
        <taxon>Pterygota</taxon>
        <taxon>Neoptera</taxon>
        <taxon>Endopterygota</taxon>
        <taxon>Lepidoptera</taxon>
        <taxon>Glossata</taxon>
        <taxon>Ditrysia</taxon>
        <taxon>Tineoidea</taxon>
        <taxon>Psychidae</taxon>
        <taxon>Oiketicinae</taxon>
        <taxon>Eumeta</taxon>
    </lineage>
</organism>
<evidence type="ECO:0000256" key="1">
    <source>
        <dbReference type="SAM" id="MobiDB-lite"/>
    </source>
</evidence>
<feature type="compositionally biased region" description="Pro residues" evidence="1">
    <location>
        <begin position="289"/>
        <end position="301"/>
    </location>
</feature>
<dbReference type="EMBL" id="BGZK01002354">
    <property type="protein sequence ID" value="GBP93237.1"/>
    <property type="molecule type" value="Genomic_DNA"/>
</dbReference>
<dbReference type="Proteomes" id="UP000299102">
    <property type="component" value="Unassembled WGS sequence"/>
</dbReference>
<feature type="region of interest" description="Disordered" evidence="1">
    <location>
        <begin position="437"/>
        <end position="468"/>
    </location>
</feature>
<proteinExistence type="predicted"/>